<keyword evidence="4" id="KW-1185">Reference proteome</keyword>
<dbReference type="Proteomes" id="UP000199569">
    <property type="component" value="Unassembled WGS sequence"/>
</dbReference>
<keyword evidence="1" id="KW-0472">Membrane</keyword>
<feature type="chain" id="PRO_5011528465" evidence="2">
    <location>
        <begin position="28"/>
        <end position="60"/>
    </location>
</feature>
<sequence length="60" mass="6371">MKTNTKLLLLAAAFVLCCCFVGAIAFAAGISLGGINVVIIPSFATVLLIVVAFFVYWIFD</sequence>
<organism evidence="3 4">
    <name type="scientific">Microvirga guangxiensis</name>
    <dbReference type="NCBI Taxonomy" id="549386"/>
    <lineage>
        <taxon>Bacteria</taxon>
        <taxon>Pseudomonadati</taxon>
        <taxon>Pseudomonadota</taxon>
        <taxon>Alphaproteobacteria</taxon>
        <taxon>Hyphomicrobiales</taxon>
        <taxon>Methylobacteriaceae</taxon>
        <taxon>Microvirga</taxon>
    </lineage>
</organism>
<feature type="transmembrane region" description="Helical" evidence="1">
    <location>
        <begin position="37"/>
        <end position="59"/>
    </location>
</feature>
<evidence type="ECO:0000313" key="4">
    <source>
        <dbReference type="Proteomes" id="UP000199569"/>
    </source>
</evidence>
<dbReference type="STRING" id="549386.SAMN02927923_02496"/>
<name>A0A1G5J4A5_9HYPH</name>
<keyword evidence="1" id="KW-1133">Transmembrane helix</keyword>
<accession>A0A1G5J4A5</accession>
<dbReference type="EMBL" id="FMVJ01000006">
    <property type="protein sequence ID" value="SCY83014.1"/>
    <property type="molecule type" value="Genomic_DNA"/>
</dbReference>
<dbReference type="RefSeq" id="WP_091134822.1">
    <property type="nucleotide sequence ID" value="NZ_FMVJ01000006.1"/>
</dbReference>
<reference evidence="3 4" key="1">
    <citation type="submission" date="2016-10" db="EMBL/GenBank/DDBJ databases">
        <authorList>
            <person name="de Groot N.N."/>
        </authorList>
    </citation>
    <scope>NUCLEOTIDE SEQUENCE [LARGE SCALE GENOMIC DNA]</scope>
    <source>
        <strain evidence="3 4">CGMCC 1.7666</strain>
    </source>
</reference>
<gene>
    <name evidence="3" type="ORF">SAMN02927923_02496</name>
</gene>
<evidence type="ECO:0000313" key="3">
    <source>
        <dbReference type="EMBL" id="SCY83014.1"/>
    </source>
</evidence>
<evidence type="ECO:0000256" key="2">
    <source>
        <dbReference type="SAM" id="SignalP"/>
    </source>
</evidence>
<evidence type="ECO:0000256" key="1">
    <source>
        <dbReference type="SAM" id="Phobius"/>
    </source>
</evidence>
<keyword evidence="2" id="KW-0732">Signal</keyword>
<proteinExistence type="predicted"/>
<dbReference type="AlphaFoldDB" id="A0A1G5J4A5"/>
<keyword evidence="1" id="KW-0812">Transmembrane</keyword>
<feature type="signal peptide" evidence="2">
    <location>
        <begin position="1"/>
        <end position="27"/>
    </location>
</feature>
<protein>
    <submittedName>
        <fullName evidence="3">Uncharacterized protein</fullName>
    </submittedName>
</protein>